<dbReference type="OrthoDB" id="851020at2"/>
<protein>
    <recommendedName>
        <fullName evidence="3">DUF4382 domain-containing protein</fullName>
    </recommendedName>
</protein>
<evidence type="ECO:0008006" key="3">
    <source>
        <dbReference type="Google" id="ProtNLM"/>
    </source>
</evidence>
<organism evidence="1 2">
    <name type="scientific">Robertkochia marina</name>
    <dbReference type="NCBI Taxonomy" id="1227945"/>
    <lineage>
        <taxon>Bacteria</taxon>
        <taxon>Pseudomonadati</taxon>
        <taxon>Bacteroidota</taxon>
        <taxon>Flavobacteriia</taxon>
        <taxon>Flavobacteriales</taxon>
        <taxon>Flavobacteriaceae</taxon>
        <taxon>Robertkochia</taxon>
    </lineage>
</organism>
<gene>
    <name evidence="1" type="ORF">E7Z59_12570</name>
</gene>
<reference evidence="1 2" key="1">
    <citation type="submission" date="2019-04" db="EMBL/GenBank/DDBJ databases">
        <title>Draft genome sequence of Robertkochia marina CC-AMO-30D.</title>
        <authorList>
            <person name="Hameed A."/>
            <person name="Lin S.-Y."/>
            <person name="Shahina M."/>
            <person name="Lai W.-A."/>
            <person name="Young C.-C."/>
        </authorList>
    </citation>
    <scope>NUCLEOTIDE SEQUENCE [LARGE SCALE GENOMIC DNA]</scope>
    <source>
        <strain evidence="1 2">CC-AMO-30D</strain>
    </source>
</reference>
<keyword evidence="2" id="KW-1185">Reference proteome</keyword>
<accession>A0A4S3LYE5</accession>
<proteinExistence type="predicted"/>
<evidence type="ECO:0000313" key="1">
    <source>
        <dbReference type="EMBL" id="THD66618.1"/>
    </source>
</evidence>
<dbReference type="AlphaFoldDB" id="A0A4S3LYE5"/>
<name>A0A4S3LYE5_9FLAO</name>
<comment type="caution">
    <text evidence="1">The sequence shown here is derived from an EMBL/GenBank/DDBJ whole genome shotgun (WGS) entry which is preliminary data.</text>
</comment>
<evidence type="ECO:0000313" key="2">
    <source>
        <dbReference type="Proteomes" id="UP000305939"/>
    </source>
</evidence>
<dbReference type="PROSITE" id="PS51257">
    <property type="entry name" value="PROKAR_LIPOPROTEIN"/>
    <property type="match status" value="1"/>
</dbReference>
<dbReference type="Proteomes" id="UP000305939">
    <property type="component" value="Unassembled WGS sequence"/>
</dbReference>
<dbReference type="EMBL" id="SSMC01000003">
    <property type="protein sequence ID" value="THD66618.1"/>
    <property type="molecule type" value="Genomic_DNA"/>
</dbReference>
<dbReference type="RefSeq" id="WP_136336690.1">
    <property type="nucleotide sequence ID" value="NZ_QXMP01000003.1"/>
</dbReference>
<sequence length="227" mass="24433">MKNLLFAFMAVVALSSCSKDDTSGATLKLTAGIENPSATQAKGVSLLAKEPGTLDFTSGYIWISEVVFDGDFASGESVSKSIGRFSKIDFATGVAEPSLDDVTIPSGTYTNVYLGIELRDEDAQPSIIMEGTYTRTDNTEVPVRFEFNSGEVFEAETDQTVVVADEQVVTAKIVFDPNVWFSVVSVNMLDNANLNAEGVMVISGSRNEAIFDLVADRLDVSTDAVFY</sequence>